<dbReference type="EMBL" id="LNXU01000010">
    <property type="protein sequence ID" value="KTC75426.1"/>
    <property type="molecule type" value="Genomic_DNA"/>
</dbReference>
<comment type="caution">
    <text evidence="2">The sequence shown here is derived from an EMBL/GenBank/DDBJ whole genome shotgun (WGS) entry which is preliminary data.</text>
</comment>
<keyword evidence="3" id="KW-1185">Reference proteome</keyword>
<evidence type="ECO:0000313" key="2">
    <source>
        <dbReference type="EMBL" id="KTC75426.1"/>
    </source>
</evidence>
<proteinExistence type="predicted"/>
<gene>
    <name evidence="2" type="ORF">Lboz_0859</name>
</gene>
<dbReference type="RefSeq" id="WP_058458553.1">
    <property type="nucleotide sequence ID" value="NZ_CAAAIY010000023.1"/>
</dbReference>
<evidence type="ECO:0000313" key="3">
    <source>
        <dbReference type="Proteomes" id="UP000054695"/>
    </source>
</evidence>
<dbReference type="STRING" id="447.Lboz_0859"/>
<feature type="region of interest" description="Disordered" evidence="1">
    <location>
        <begin position="71"/>
        <end position="94"/>
    </location>
</feature>
<dbReference type="AlphaFoldDB" id="A0A0W0RWH7"/>
<feature type="region of interest" description="Disordered" evidence="1">
    <location>
        <begin position="1"/>
        <end position="20"/>
    </location>
</feature>
<reference evidence="2 3" key="1">
    <citation type="submission" date="2015-11" db="EMBL/GenBank/DDBJ databases">
        <title>Genomic analysis of 38 Legionella species identifies large and diverse effector repertoires.</title>
        <authorList>
            <person name="Burstein D."/>
            <person name="Amaro F."/>
            <person name="Zusman T."/>
            <person name="Lifshitz Z."/>
            <person name="Cohen O."/>
            <person name="Gilbert J.A."/>
            <person name="Pupko T."/>
            <person name="Shuman H.A."/>
            <person name="Segal G."/>
        </authorList>
    </citation>
    <scope>NUCLEOTIDE SEQUENCE [LARGE SCALE GENOMIC DNA]</scope>
    <source>
        <strain evidence="2 3">WIGA</strain>
    </source>
</reference>
<name>A0A0W0RWH7_LEGBO</name>
<accession>A0A0W0RWH7</accession>
<organism evidence="2 3">
    <name type="scientific">Legionella bozemanae</name>
    <name type="common">Fluoribacter bozemanae</name>
    <dbReference type="NCBI Taxonomy" id="447"/>
    <lineage>
        <taxon>Bacteria</taxon>
        <taxon>Pseudomonadati</taxon>
        <taxon>Pseudomonadota</taxon>
        <taxon>Gammaproteobacteria</taxon>
        <taxon>Legionellales</taxon>
        <taxon>Legionellaceae</taxon>
        <taxon>Legionella</taxon>
    </lineage>
</organism>
<dbReference type="Proteomes" id="UP000054695">
    <property type="component" value="Unassembled WGS sequence"/>
</dbReference>
<dbReference type="PATRIC" id="fig|447.4.peg.929"/>
<evidence type="ECO:0000256" key="1">
    <source>
        <dbReference type="SAM" id="MobiDB-lite"/>
    </source>
</evidence>
<sequence>MATKDSKERAKPSSKREGDYYHMELRPKTQFKKFCTHDISDSSHERIAGKTESGSWLTQKWLSDKDKTTKAQQHARKKILKSITRGKTSLKRCL</sequence>
<protein>
    <submittedName>
        <fullName evidence="2">Uncharacterized protein</fullName>
    </submittedName>
</protein>